<name>A0A0G1RTW6_9BACT</name>
<comment type="caution">
    <text evidence="1">The sequence shown here is derived from an EMBL/GenBank/DDBJ whole genome shotgun (WGS) entry which is preliminary data.</text>
</comment>
<accession>A0A0G1RTW6</accession>
<gene>
    <name evidence="1" type="ORF">UX47_C0004G0058</name>
</gene>
<protein>
    <submittedName>
        <fullName evidence="1">Uncharacterized protein</fullName>
    </submittedName>
</protein>
<sequence length="70" mass="7761">MAFIELIESSLLSEIETLAGALSKELGVDIVILPAQLRDEDTQHLEARPVNTQFPSVMMCPIIKPVKKEI</sequence>
<reference evidence="1 2" key="1">
    <citation type="journal article" date="2015" name="Nature">
        <title>rRNA introns, odd ribosomes, and small enigmatic genomes across a large radiation of phyla.</title>
        <authorList>
            <person name="Brown C.T."/>
            <person name="Hug L.A."/>
            <person name="Thomas B.C."/>
            <person name="Sharon I."/>
            <person name="Castelle C.J."/>
            <person name="Singh A."/>
            <person name="Wilkins M.J."/>
            <person name="Williams K.H."/>
            <person name="Banfield J.F."/>
        </authorList>
    </citation>
    <scope>NUCLEOTIDE SEQUENCE [LARGE SCALE GENOMIC DNA]</scope>
</reference>
<proteinExistence type="predicted"/>
<evidence type="ECO:0000313" key="2">
    <source>
        <dbReference type="Proteomes" id="UP000034794"/>
    </source>
</evidence>
<dbReference type="Proteomes" id="UP000034794">
    <property type="component" value="Unassembled WGS sequence"/>
</dbReference>
<organism evidence="1 2">
    <name type="scientific">Candidatus Collierbacteria bacterium GW2011_GWA2_46_26</name>
    <dbReference type="NCBI Taxonomy" id="1618381"/>
    <lineage>
        <taxon>Bacteria</taxon>
        <taxon>Candidatus Collieribacteriota</taxon>
    </lineage>
</organism>
<dbReference type="EMBL" id="LCMI01000004">
    <property type="protein sequence ID" value="KKU33413.1"/>
    <property type="molecule type" value="Genomic_DNA"/>
</dbReference>
<dbReference type="AlphaFoldDB" id="A0A0G1RTW6"/>
<evidence type="ECO:0000313" key="1">
    <source>
        <dbReference type="EMBL" id="KKU33413.1"/>
    </source>
</evidence>